<organism evidence="1 2">
    <name type="scientific">Actinidia rufa</name>
    <dbReference type="NCBI Taxonomy" id="165716"/>
    <lineage>
        <taxon>Eukaryota</taxon>
        <taxon>Viridiplantae</taxon>
        <taxon>Streptophyta</taxon>
        <taxon>Embryophyta</taxon>
        <taxon>Tracheophyta</taxon>
        <taxon>Spermatophyta</taxon>
        <taxon>Magnoliopsida</taxon>
        <taxon>eudicotyledons</taxon>
        <taxon>Gunneridae</taxon>
        <taxon>Pentapetalae</taxon>
        <taxon>asterids</taxon>
        <taxon>Ericales</taxon>
        <taxon>Actinidiaceae</taxon>
        <taxon>Actinidia</taxon>
    </lineage>
</organism>
<reference evidence="2" key="1">
    <citation type="submission" date="2019-07" db="EMBL/GenBank/DDBJ databases">
        <title>De Novo Assembly of kiwifruit Actinidia rufa.</title>
        <authorList>
            <person name="Sugita-Konishi S."/>
            <person name="Sato K."/>
            <person name="Mori E."/>
            <person name="Abe Y."/>
            <person name="Kisaki G."/>
            <person name="Hamano K."/>
            <person name="Suezawa K."/>
            <person name="Otani M."/>
            <person name="Fukuda T."/>
            <person name="Manabe T."/>
            <person name="Gomi K."/>
            <person name="Tabuchi M."/>
            <person name="Akimitsu K."/>
            <person name="Kataoka I."/>
        </authorList>
    </citation>
    <scope>NUCLEOTIDE SEQUENCE [LARGE SCALE GENOMIC DNA]</scope>
    <source>
        <strain evidence="2">cv. Fuchu</strain>
    </source>
</reference>
<proteinExistence type="predicted"/>
<dbReference type="Proteomes" id="UP000585474">
    <property type="component" value="Unassembled WGS sequence"/>
</dbReference>
<accession>A0A7J0DWF3</accession>
<evidence type="ECO:0000313" key="2">
    <source>
        <dbReference type="Proteomes" id="UP000585474"/>
    </source>
</evidence>
<gene>
    <name evidence="1" type="ORF">Acr_00g0082540</name>
</gene>
<keyword evidence="2" id="KW-1185">Reference proteome</keyword>
<name>A0A7J0DWF3_9ERIC</name>
<comment type="caution">
    <text evidence="1">The sequence shown here is derived from an EMBL/GenBank/DDBJ whole genome shotgun (WGS) entry which is preliminary data.</text>
</comment>
<protein>
    <submittedName>
        <fullName evidence="1">Uncharacterized protein</fullName>
    </submittedName>
</protein>
<evidence type="ECO:0000313" key="1">
    <source>
        <dbReference type="EMBL" id="GFS42917.1"/>
    </source>
</evidence>
<dbReference type="AlphaFoldDB" id="A0A7J0DWF3"/>
<sequence length="106" mass="11872">MASIPQVNVNPEGRVPSFVDAVRGEMRANSLYPPIVHVQDEGNDWLLRSAIAILPTIRSVESIKELFISENVFDNQDRALGDLKKRVTLLSFITGLRKLNQGDLKK</sequence>
<dbReference type="EMBL" id="BJWL01000408">
    <property type="protein sequence ID" value="GFS42917.1"/>
    <property type="molecule type" value="Genomic_DNA"/>
</dbReference>
<dbReference type="OrthoDB" id="1751185at2759"/>